<evidence type="ECO:0000256" key="6">
    <source>
        <dbReference type="ARBA" id="ARBA00023315"/>
    </source>
</evidence>
<gene>
    <name evidence="9" type="ORF">PPERSA_00822</name>
</gene>
<evidence type="ECO:0000256" key="7">
    <source>
        <dbReference type="RuleBase" id="RU079119"/>
    </source>
</evidence>
<dbReference type="GO" id="GO:0019706">
    <property type="term" value="F:protein-cysteine S-palmitoyltransferase activity"/>
    <property type="evidence" value="ECO:0007669"/>
    <property type="project" value="UniProtKB-EC"/>
</dbReference>
<keyword evidence="3 7" id="KW-0812">Transmembrane</keyword>
<keyword evidence="5 7" id="KW-0472">Membrane</keyword>
<protein>
    <recommendedName>
        <fullName evidence="7">Palmitoyltransferase</fullName>
        <ecNumber evidence="7">2.3.1.225</ecNumber>
    </recommendedName>
</protein>
<organism evidence="9 10">
    <name type="scientific">Pseudocohnilembus persalinus</name>
    <name type="common">Ciliate</name>
    <dbReference type="NCBI Taxonomy" id="266149"/>
    <lineage>
        <taxon>Eukaryota</taxon>
        <taxon>Sar</taxon>
        <taxon>Alveolata</taxon>
        <taxon>Ciliophora</taxon>
        <taxon>Intramacronucleata</taxon>
        <taxon>Oligohymenophorea</taxon>
        <taxon>Scuticociliatia</taxon>
        <taxon>Philasterida</taxon>
        <taxon>Pseudocohnilembidae</taxon>
        <taxon>Pseudocohnilembus</taxon>
    </lineage>
</organism>
<feature type="transmembrane region" description="Helical" evidence="7">
    <location>
        <begin position="389"/>
        <end position="407"/>
    </location>
</feature>
<dbReference type="PANTHER" id="PTHR12246">
    <property type="entry name" value="PALMITOYLTRANSFERASE ZDHHC16"/>
    <property type="match status" value="1"/>
</dbReference>
<dbReference type="Pfam" id="PF01529">
    <property type="entry name" value="DHHC"/>
    <property type="match status" value="1"/>
</dbReference>
<name>A0A0V0QLU1_PSEPJ</name>
<dbReference type="PROSITE" id="PS50216">
    <property type="entry name" value="DHHC"/>
    <property type="match status" value="1"/>
</dbReference>
<accession>A0A0V0QLU1</accession>
<feature type="domain" description="Palmitoyltransferase DHHC" evidence="8">
    <location>
        <begin position="339"/>
        <end position="459"/>
    </location>
</feature>
<dbReference type="EC" id="2.3.1.225" evidence="7"/>
<comment type="subcellular location">
    <subcellularLocation>
        <location evidence="1">Membrane</location>
        <topology evidence="1">Multi-pass membrane protein</topology>
    </subcellularLocation>
</comment>
<dbReference type="AlphaFoldDB" id="A0A0V0QLU1"/>
<feature type="transmembrane region" description="Helical" evidence="7">
    <location>
        <begin position="419"/>
        <end position="440"/>
    </location>
</feature>
<evidence type="ECO:0000313" key="9">
    <source>
        <dbReference type="EMBL" id="KRX03299.1"/>
    </source>
</evidence>
<keyword evidence="4 7" id="KW-1133">Transmembrane helix</keyword>
<comment type="domain">
    <text evidence="7">The DHHC domain is required for palmitoyltransferase activity.</text>
</comment>
<evidence type="ECO:0000256" key="4">
    <source>
        <dbReference type="ARBA" id="ARBA00022989"/>
    </source>
</evidence>
<keyword evidence="2 7" id="KW-0808">Transferase</keyword>
<dbReference type="OrthoDB" id="302728at2759"/>
<dbReference type="GO" id="GO:0016020">
    <property type="term" value="C:membrane"/>
    <property type="evidence" value="ECO:0007669"/>
    <property type="project" value="UniProtKB-SubCell"/>
</dbReference>
<dbReference type="InterPro" id="IPR001594">
    <property type="entry name" value="Palmitoyltrfase_DHHC"/>
</dbReference>
<dbReference type="InParanoid" id="A0A0V0QLU1"/>
<dbReference type="EMBL" id="LDAU01000137">
    <property type="protein sequence ID" value="KRX03299.1"/>
    <property type="molecule type" value="Genomic_DNA"/>
</dbReference>
<comment type="caution">
    <text evidence="9">The sequence shown here is derived from an EMBL/GenBank/DDBJ whole genome shotgun (WGS) entry which is preliminary data.</text>
</comment>
<keyword evidence="10" id="KW-1185">Reference proteome</keyword>
<feature type="transmembrane region" description="Helical" evidence="7">
    <location>
        <begin position="230"/>
        <end position="247"/>
    </location>
</feature>
<comment type="similarity">
    <text evidence="7">Belongs to the DHHC palmitoyltransferase family.</text>
</comment>
<dbReference type="InterPro" id="IPR039859">
    <property type="entry name" value="PFA4/ZDH16/20/ERF2-like"/>
</dbReference>
<evidence type="ECO:0000256" key="2">
    <source>
        <dbReference type="ARBA" id="ARBA00022679"/>
    </source>
</evidence>
<evidence type="ECO:0000256" key="3">
    <source>
        <dbReference type="ARBA" id="ARBA00022692"/>
    </source>
</evidence>
<keyword evidence="6 7" id="KW-0012">Acyltransferase</keyword>
<evidence type="ECO:0000313" key="10">
    <source>
        <dbReference type="Proteomes" id="UP000054937"/>
    </source>
</evidence>
<dbReference type="Proteomes" id="UP000054937">
    <property type="component" value="Unassembled WGS sequence"/>
</dbReference>
<sequence>MTEIMKENYCKQIQKQQRNSLLDSKRKQFLTKSQEDKSNFCHKKNTQGENQVQNDLKGFQLLLSQLNQEMSQNGNFKLKYSQSQQIKKFLGSLRNYSYMMNVCIYYQSDVSQSQQQWEYIQTLDYILQRFNFFSMDIIDECLLNLGDLSQQVQTGKNIVNIFQTIMNIIQWVSTLVNQQQQNNFCLKIVKIIGNVLIDEKERSSAILDNKYYVFPLMNNKYQYKHMGQNLPYIFYLVEIIEYFPLFIFNEKLSDSQKGINIFFITHIPLLLGILSFLKARYTKPGYASKEYSAQQEQTIHQGIVTRDPKVLKLIFGENYDQSKKLDAKDIVMTMTERGIFCKYCNLYTPPRSYHCNICNKCVLRHEYHLPVLSNCIGYNNLKFYIQGHFYFLITFILICLSYFKFFIESWVNKISVLSSLINSFVYIIILILVFIFTYFLTFHLKLVSKNFTSVEVLQNRKIKANSVYNFGTLYNFEQVFGKNKYLWFLPLKSKKSKGKGFWFKSQIDQNNNQQQQEQEKIVNQSLEELKKTN</sequence>
<evidence type="ECO:0000256" key="1">
    <source>
        <dbReference type="ARBA" id="ARBA00004141"/>
    </source>
</evidence>
<feature type="transmembrane region" description="Helical" evidence="7">
    <location>
        <begin position="259"/>
        <end position="277"/>
    </location>
</feature>
<evidence type="ECO:0000259" key="8">
    <source>
        <dbReference type="Pfam" id="PF01529"/>
    </source>
</evidence>
<evidence type="ECO:0000256" key="5">
    <source>
        <dbReference type="ARBA" id="ARBA00023136"/>
    </source>
</evidence>
<proteinExistence type="inferred from homology"/>
<reference evidence="9 10" key="1">
    <citation type="journal article" date="2015" name="Sci. Rep.">
        <title>Genome of the facultative scuticociliatosis pathogen Pseudocohnilembus persalinus provides insight into its virulence through horizontal gene transfer.</title>
        <authorList>
            <person name="Xiong J."/>
            <person name="Wang G."/>
            <person name="Cheng J."/>
            <person name="Tian M."/>
            <person name="Pan X."/>
            <person name="Warren A."/>
            <person name="Jiang C."/>
            <person name="Yuan D."/>
            <person name="Miao W."/>
        </authorList>
    </citation>
    <scope>NUCLEOTIDE SEQUENCE [LARGE SCALE GENOMIC DNA]</scope>
    <source>
        <strain evidence="9">36N120E</strain>
    </source>
</reference>
<comment type="catalytic activity">
    <reaction evidence="7">
        <text>L-cysteinyl-[protein] + hexadecanoyl-CoA = S-hexadecanoyl-L-cysteinyl-[protein] + CoA</text>
        <dbReference type="Rhea" id="RHEA:36683"/>
        <dbReference type="Rhea" id="RHEA-COMP:10131"/>
        <dbReference type="Rhea" id="RHEA-COMP:11032"/>
        <dbReference type="ChEBI" id="CHEBI:29950"/>
        <dbReference type="ChEBI" id="CHEBI:57287"/>
        <dbReference type="ChEBI" id="CHEBI:57379"/>
        <dbReference type="ChEBI" id="CHEBI:74151"/>
        <dbReference type="EC" id="2.3.1.225"/>
    </reaction>
</comment>